<gene>
    <name evidence="1" type="ORF">O6H91_03G057200</name>
</gene>
<dbReference type="EMBL" id="CM055094">
    <property type="protein sequence ID" value="KAJ7562167.1"/>
    <property type="molecule type" value="Genomic_DNA"/>
</dbReference>
<comment type="caution">
    <text evidence="1">The sequence shown here is derived from an EMBL/GenBank/DDBJ whole genome shotgun (WGS) entry which is preliminary data.</text>
</comment>
<protein>
    <submittedName>
        <fullName evidence="1">Uncharacterized protein</fullName>
    </submittedName>
</protein>
<accession>A0ACC2E6Q4</accession>
<sequence>MAEGEEWSDDIPTGLESLSVSDCGETNLEENKDYVRNDTGSEIEIGEKFSVSSKTDTGKYEEEVPVSFPDEVLEHVLIFVTAPKDRNSVSQVCKAWCRTEQWSRRHVFIGNCYSVTPDFLLRRFPRVTSLTLKGKPRFADFGLVPPDWGAHLLPWISGMAEGYPELQELYLKRMSVSDESLALLAYSFSDFQVLSLTNCEGFSTDGLAVIASQCRNLRKLHLQDSDVEDRGGHWLSFFPDSCTTLEALNFSCLDCDIDFEVLERLVARCPSLYNLGLSKNISLTQLQRLLVRAPQLTDLGTGSFDEDLQVDELDYLKKALAGCKGLQKLSGLWGMEPEYTNMLCPICKTLTYLNLSYAPIPSEECVELMANCQNLQRLLLQDFVEDRGLQAVGAWCRDLEELHVFPVDPQGRGHVTEIGLLSIAEGCPKLTNILYFCRQMTNHAIITMSKACPQLTRFRLCIITPHLPDPVTGQPLDEGFGAIAKNCKRLRRLAVSGKLTDKAFQYIGQYGKKVETLSVAFAGDSDLGMDYVLNGCKKLRKLEIRDCPFGDAALLAGLHQYESMRFLWMSACNITLDGCSWVAQQRPRLNVEIIQEGESGSDVKVEKLYVYRSLVGPRCDMPHFVHTVAEFLL</sequence>
<name>A0ACC2E6Q4_DIPCM</name>
<evidence type="ECO:0000313" key="1">
    <source>
        <dbReference type="EMBL" id="KAJ7562167.1"/>
    </source>
</evidence>
<reference evidence="2" key="1">
    <citation type="journal article" date="2024" name="Proc. Natl. Acad. Sci. U.S.A.">
        <title>Extraordinary preservation of gene collinearity over three hundred million years revealed in homosporous lycophytes.</title>
        <authorList>
            <person name="Li C."/>
            <person name="Wickell D."/>
            <person name="Kuo L.Y."/>
            <person name="Chen X."/>
            <person name="Nie B."/>
            <person name="Liao X."/>
            <person name="Peng D."/>
            <person name="Ji J."/>
            <person name="Jenkins J."/>
            <person name="Williams M."/>
            <person name="Shu S."/>
            <person name="Plott C."/>
            <person name="Barry K."/>
            <person name="Rajasekar S."/>
            <person name="Grimwood J."/>
            <person name="Han X."/>
            <person name="Sun S."/>
            <person name="Hou Z."/>
            <person name="He W."/>
            <person name="Dai G."/>
            <person name="Sun C."/>
            <person name="Schmutz J."/>
            <person name="Leebens-Mack J.H."/>
            <person name="Li F.W."/>
            <person name="Wang L."/>
        </authorList>
    </citation>
    <scope>NUCLEOTIDE SEQUENCE [LARGE SCALE GENOMIC DNA]</scope>
    <source>
        <strain evidence="2">cv. PW_Plant_1</strain>
    </source>
</reference>
<keyword evidence="2" id="KW-1185">Reference proteome</keyword>
<organism evidence="1 2">
    <name type="scientific">Diphasiastrum complanatum</name>
    <name type="common">Issler's clubmoss</name>
    <name type="synonym">Lycopodium complanatum</name>
    <dbReference type="NCBI Taxonomy" id="34168"/>
    <lineage>
        <taxon>Eukaryota</taxon>
        <taxon>Viridiplantae</taxon>
        <taxon>Streptophyta</taxon>
        <taxon>Embryophyta</taxon>
        <taxon>Tracheophyta</taxon>
        <taxon>Lycopodiopsida</taxon>
        <taxon>Lycopodiales</taxon>
        <taxon>Lycopodiaceae</taxon>
        <taxon>Lycopodioideae</taxon>
        <taxon>Diphasiastrum</taxon>
    </lineage>
</organism>
<dbReference type="Proteomes" id="UP001162992">
    <property type="component" value="Chromosome 3"/>
</dbReference>
<proteinExistence type="predicted"/>
<evidence type="ECO:0000313" key="2">
    <source>
        <dbReference type="Proteomes" id="UP001162992"/>
    </source>
</evidence>